<dbReference type="OrthoDB" id="2430015at2759"/>
<evidence type="ECO:0000313" key="2">
    <source>
        <dbReference type="Proteomes" id="UP000707451"/>
    </source>
</evidence>
<organism evidence="1 2">
    <name type="scientific">Linnemannia hyalina</name>
    <dbReference type="NCBI Taxonomy" id="64524"/>
    <lineage>
        <taxon>Eukaryota</taxon>
        <taxon>Fungi</taxon>
        <taxon>Fungi incertae sedis</taxon>
        <taxon>Mucoromycota</taxon>
        <taxon>Mortierellomycotina</taxon>
        <taxon>Mortierellomycetes</taxon>
        <taxon>Mortierellales</taxon>
        <taxon>Mortierellaceae</taxon>
        <taxon>Linnemannia</taxon>
    </lineage>
</organism>
<dbReference type="AlphaFoldDB" id="A0A9P8BQU0"/>
<dbReference type="Proteomes" id="UP000707451">
    <property type="component" value="Unassembled WGS sequence"/>
</dbReference>
<dbReference type="EMBL" id="JAHRHY010000012">
    <property type="protein sequence ID" value="KAG9065274.1"/>
    <property type="molecule type" value="Genomic_DNA"/>
</dbReference>
<comment type="caution">
    <text evidence="1">The sequence shown here is derived from an EMBL/GenBank/DDBJ whole genome shotgun (WGS) entry which is preliminary data.</text>
</comment>
<gene>
    <name evidence="1" type="ORF">KI688_002597</name>
</gene>
<protein>
    <submittedName>
        <fullName evidence="1">Uncharacterized protein</fullName>
    </submittedName>
</protein>
<name>A0A9P8BQU0_9FUNG</name>
<sequence>MDTWWLFTRKYSHEITLTVDHSYTGSMKYSSKDFNTHCHDDGIWCATHGGPKSQEMAIWYKGHNFQFPTMTIGCYVEGFNTCHDSVTAAGWENGDLCLEMTLLRYPVRSTWWLFTREYIHYVDLEVWEIYQGKMKYQSKDFNTHCHEDGIWCVTHGDPMSPEVTIWYKGYNYQHNTVSEGCWPGDQDTCDQYNDIVKRSRA</sequence>
<keyword evidence="2" id="KW-1185">Reference proteome</keyword>
<evidence type="ECO:0000313" key="1">
    <source>
        <dbReference type="EMBL" id="KAG9065274.1"/>
    </source>
</evidence>
<accession>A0A9P8BQU0</accession>
<reference evidence="1" key="1">
    <citation type="submission" date="2021-06" db="EMBL/GenBank/DDBJ databases">
        <title>Genome Sequence of Mortierella hyaline Strain SCG-10, a Cold-Adapted, Nitrate-Reducing Fungus Isolated from Soil in Minnesota, USA.</title>
        <authorList>
            <person name="Aldossari N."/>
        </authorList>
    </citation>
    <scope>NUCLEOTIDE SEQUENCE</scope>
    <source>
        <strain evidence="1">SCG-10</strain>
    </source>
</reference>
<proteinExistence type="predicted"/>